<dbReference type="SMART" id="SM00257">
    <property type="entry name" value="LysM"/>
    <property type="match status" value="1"/>
</dbReference>
<dbReference type="PANTHER" id="PTHR34700:SF4">
    <property type="entry name" value="PHAGE-LIKE ELEMENT PBSX PROTEIN XKDP"/>
    <property type="match status" value="1"/>
</dbReference>
<dbReference type="PROSITE" id="PS51782">
    <property type="entry name" value="LYSM"/>
    <property type="match status" value="1"/>
</dbReference>
<evidence type="ECO:0000313" key="4">
    <source>
        <dbReference type="EMBL" id="CDS85333.1"/>
    </source>
</evidence>
<proteinExistence type="predicted"/>
<dbReference type="RefSeq" id="WP_015984852.1">
    <property type="nucleotide sequence ID" value="NZ_BISB01000049.1"/>
</dbReference>
<dbReference type="InterPro" id="IPR036779">
    <property type="entry name" value="LysM_dom_sf"/>
</dbReference>
<dbReference type="InterPro" id="IPR052196">
    <property type="entry name" value="Bact_Kbp"/>
</dbReference>
<dbReference type="PANTHER" id="PTHR34700">
    <property type="entry name" value="POTASSIUM BINDING PROTEIN KBP"/>
    <property type="match status" value="1"/>
</dbReference>
<dbReference type="EMBL" id="LK932498">
    <property type="protein sequence ID" value="CDS84814.1"/>
    <property type="molecule type" value="Genomic_DNA"/>
</dbReference>
<evidence type="ECO:0000256" key="1">
    <source>
        <dbReference type="SAM" id="MobiDB-lite"/>
    </source>
</evidence>
<reference evidence="3" key="1">
    <citation type="submission" date="2014-07" db="EMBL/GenBank/DDBJ databases">
        <authorList>
            <person name="Monot Marc"/>
        </authorList>
    </citation>
    <scope>NUCLEOTIDE SEQUENCE</scope>
    <source>
        <strain evidence="5">7032989</strain>
        <strain evidence="4">7032994</strain>
    </source>
</reference>
<dbReference type="InterPro" id="IPR018392">
    <property type="entry name" value="LysM"/>
</dbReference>
<protein>
    <submittedName>
        <fullName evidence="4">Putative LysM</fullName>
    </submittedName>
    <submittedName>
        <fullName evidence="3">Putative phage cell wall hydrolase</fullName>
    </submittedName>
</protein>
<evidence type="ECO:0000313" key="5">
    <source>
        <dbReference type="EMBL" id="CDT81596.1"/>
    </source>
</evidence>
<dbReference type="EMBL" id="LK932383">
    <property type="protein sequence ID" value="CDS85333.1"/>
    <property type="molecule type" value="Genomic_DNA"/>
</dbReference>
<feature type="domain" description="LysM" evidence="2">
    <location>
        <begin position="175"/>
        <end position="232"/>
    </location>
</feature>
<keyword evidence="3" id="KW-0378">Hydrolase</keyword>
<gene>
    <name evidence="5" type="ORF">BN1095_890018</name>
    <name evidence="3" type="ORF">BN1096_460015</name>
    <name evidence="4" type="ORF">BN1097_460015</name>
</gene>
<accession>A0A069A1J1</accession>
<dbReference type="AlphaFoldDB" id="A0A069A1J1"/>
<feature type="region of interest" description="Disordered" evidence="1">
    <location>
        <begin position="145"/>
        <end position="175"/>
    </location>
</feature>
<evidence type="ECO:0000313" key="3">
    <source>
        <dbReference type="EMBL" id="CDS84814.1"/>
    </source>
</evidence>
<evidence type="ECO:0000259" key="2">
    <source>
        <dbReference type="PROSITE" id="PS51782"/>
    </source>
</evidence>
<organism evidence="3">
    <name type="scientific">Clostridioides difficile</name>
    <name type="common">Peptoclostridium difficile</name>
    <dbReference type="NCBI Taxonomy" id="1496"/>
    <lineage>
        <taxon>Bacteria</taxon>
        <taxon>Bacillati</taxon>
        <taxon>Bacillota</taxon>
        <taxon>Clostridia</taxon>
        <taxon>Peptostreptococcales</taxon>
        <taxon>Peptostreptococcaceae</taxon>
        <taxon>Clostridioides</taxon>
    </lineage>
</organism>
<dbReference type="EMBL" id="LK933533">
    <property type="protein sequence ID" value="CDT81596.1"/>
    <property type="molecule type" value="Genomic_DNA"/>
</dbReference>
<dbReference type="Gene3D" id="3.10.350.10">
    <property type="entry name" value="LysM domain"/>
    <property type="match status" value="1"/>
</dbReference>
<dbReference type="Pfam" id="PF01476">
    <property type="entry name" value="LysM"/>
    <property type="match status" value="1"/>
</dbReference>
<dbReference type="GO" id="GO:0016787">
    <property type="term" value="F:hydrolase activity"/>
    <property type="evidence" value="ECO:0007669"/>
    <property type="project" value="UniProtKB-KW"/>
</dbReference>
<dbReference type="CDD" id="cd00118">
    <property type="entry name" value="LysM"/>
    <property type="match status" value="1"/>
</dbReference>
<name>A0A069A1J1_CLODI</name>
<sequence length="233" mass="26553">MAYDFYLDGVQLPIAPPKLEVKVTNKNKTVDLINVGEVNILKKEGLSEISFEAEFTHNKLPFYRGTFRDVQFFLSKLELLKTDCKPFQFIVSRELGNKVLFNTNIKVSLEEYAISEDADNGSDTKVAIKLKQYRDYSTKKLVPATPEKTNYGRTPPPVMKPKEFRPDSSNKPNGKTYTVKAGDSLWAICQKQLGNGSLYKKVYELNKTMMDKANKGKKLSKYTIYKGQVLRLV</sequence>